<dbReference type="SUPFAM" id="SSF51230">
    <property type="entry name" value="Single hybrid motif"/>
    <property type="match status" value="1"/>
</dbReference>
<dbReference type="EMBL" id="JBHSCX010000015">
    <property type="protein sequence ID" value="MFC4363103.1"/>
    <property type="molecule type" value="Genomic_DNA"/>
</dbReference>
<sequence>MNVKKTQFFKRWALVLLIPFLGLALNAYSAGQASNANAPQEGQKGPNGGKLMQDGRIKLELAIFERGVPPEYRAWISLDGKPVDDAELTVTLTRLGGQQDVFSFSKRPRDAYWLGAGVVTEPHSFDVLVNLRLAGKTHQWQWESHEGRVEISADIAKKVGIATAVAGAGKIERHLQVFGRLATPPDQKAELRARFPGVVKAVYVNVGKSVKKDALLAVIESNESLQSYELRAPMAGVIQERSANRGESVSDARLFTLVNNETLWAELKVFPSQREQVLAGQSVHIQHNKHLHDSQISHMTASANGAPFVLARALLTNTEGDMAPGDLVNGTIDVEEVEVPLVVDNRALQTFRDWTVVFIKVGDSYEIRPLELGRSDGRYTEVIGGLNAGDDYVVDNSYLIKADIEKSGASHDH</sequence>
<dbReference type="InterPro" id="IPR058647">
    <property type="entry name" value="BSH_CzcB-like"/>
</dbReference>
<evidence type="ECO:0000256" key="1">
    <source>
        <dbReference type="ARBA" id="ARBA00022448"/>
    </source>
</evidence>
<evidence type="ECO:0000259" key="3">
    <source>
        <dbReference type="Pfam" id="PF25971"/>
    </source>
</evidence>
<dbReference type="InterPro" id="IPR058649">
    <property type="entry name" value="CzcB_C"/>
</dbReference>
<dbReference type="InterPro" id="IPR058646">
    <property type="entry name" value="CzcB_N"/>
</dbReference>
<dbReference type="Pfam" id="PF25973">
    <property type="entry name" value="BSH_CzcB"/>
    <property type="match status" value="1"/>
</dbReference>
<dbReference type="InterPro" id="IPR011053">
    <property type="entry name" value="Single_hybrid_motif"/>
</dbReference>
<protein>
    <submittedName>
        <fullName evidence="6">Efflux RND transporter periplasmic adaptor subunit</fullName>
    </submittedName>
</protein>
<dbReference type="InterPro" id="IPR051909">
    <property type="entry name" value="MFP_Cation_Efflux"/>
</dbReference>
<proteinExistence type="predicted"/>
<evidence type="ECO:0000313" key="7">
    <source>
        <dbReference type="Proteomes" id="UP001595840"/>
    </source>
</evidence>
<reference evidence="7" key="1">
    <citation type="journal article" date="2019" name="Int. J. Syst. Evol. Microbiol.">
        <title>The Global Catalogue of Microorganisms (GCM) 10K type strain sequencing project: providing services to taxonomists for standard genome sequencing and annotation.</title>
        <authorList>
            <consortium name="The Broad Institute Genomics Platform"/>
            <consortium name="The Broad Institute Genome Sequencing Center for Infectious Disease"/>
            <person name="Wu L."/>
            <person name="Ma J."/>
        </authorList>
    </citation>
    <scope>NUCLEOTIDE SEQUENCE [LARGE SCALE GENOMIC DNA]</scope>
    <source>
        <strain evidence="7">CECT 8570</strain>
    </source>
</reference>
<feature type="domain" description="CzcB-like barrel-sandwich hybrid" evidence="4">
    <location>
        <begin position="189"/>
        <end position="257"/>
    </location>
</feature>
<comment type="caution">
    <text evidence="6">The sequence shown here is derived from an EMBL/GenBank/DDBJ whole genome shotgun (WGS) entry which is preliminary data.</text>
</comment>
<keyword evidence="2" id="KW-0732">Signal</keyword>
<dbReference type="PANTHER" id="PTHR30097">
    <property type="entry name" value="CATION EFFLUX SYSTEM PROTEIN CUSB"/>
    <property type="match status" value="1"/>
</dbReference>
<dbReference type="RefSeq" id="WP_290265115.1">
    <property type="nucleotide sequence ID" value="NZ_JAUFQG010000006.1"/>
</dbReference>
<keyword evidence="7" id="KW-1185">Reference proteome</keyword>
<feature type="signal peptide" evidence="2">
    <location>
        <begin position="1"/>
        <end position="29"/>
    </location>
</feature>
<evidence type="ECO:0000259" key="4">
    <source>
        <dbReference type="Pfam" id="PF25973"/>
    </source>
</evidence>
<keyword evidence="1" id="KW-0813">Transport</keyword>
<organism evidence="6 7">
    <name type="scientific">Simiduia curdlanivorans</name>
    <dbReference type="NCBI Taxonomy" id="1492769"/>
    <lineage>
        <taxon>Bacteria</taxon>
        <taxon>Pseudomonadati</taxon>
        <taxon>Pseudomonadota</taxon>
        <taxon>Gammaproteobacteria</taxon>
        <taxon>Cellvibrionales</taxon>
        <taxon>Cellvibrionaceae</taxon>
        <taxon>Simiduia</taxon>
    </lineage>
</organism>
<dbReference type="Pfam" id="PF25971">
    <property type="entry name" value="CzcB_N"/>
    <property type="match status" value="1"/>
</dbReference>
<dbReference type="Gene3D" id="2.40.420.20">
    <property type="match status" value="1"/>
</dbReference>
<feature type="domain" description="CzcB N-terminal" evidence="3">
    <location>
        <begin position="49"/>
        <end position="140"/>
    </location>
</feature>
<evidence type="ECO:0000256" key="2">
    <source>
        <dbReference type="SAM" id="SignalP"/>
    </source>
</evidence>
<dbReference type="Pfam" id="PF25975">
    <property type="entry name" value="CzcB_C"/>
    <property type="match status" value="1"/>
</dbReference>
<feature type="chain" id="PRO_5045731116" evidence="2">
    <location>
        <begin position="30"/>
        <end position="413"/>
    </location>
</feature>
<feature type="domain" description="CzcB-like C-terminal circularly permuted SH3-like" evidence="5">
    <location>
        <begin position="342"/>
        <end position="401"/>
    </location>
</feature>
<gene>
    <name evidence="6" type="ORF">ACFOX3_12370</name>
</gene>
<dbReference type="Proteomes" id="UP001595840">
    <property type="component" value="Unassembled WGS sequence"/>
</dbReference>
<evidence type="ECO:0000259" key="5">
    <source>
        <dbReference type="Pfam" id="PF25975"/>
    </source>
</evidence>
<name>A0ABV8V5F9_9GAMM</name>
<evidence type="ECO:0000313" key="6">
    <source>
        <dbReference type="EMBL" id="MFC4363103.1"/>
    </source>
</evidence>
<dbReference type="PANTHER" id="PTHR30097:SF4">
    <property type="entry name" value="SLR6042 PROTEIN"/>
    <property type="match status" value="1"/>
</dbReference>
<accession>A0ABV8V5F9</accession>
<dbReference type="Gene3D" id="2.40.50.100">
    <property type="match status" value="1"/>
</dbReference>